<dbReference type="Pfam" id="PF00037">
    <property type="entry name" value="Fer4"/>
    <property type="match status" value="1"/>
</dbReference>
<dbReference type="NCBIfam" id="TIGR01409">
    <property type="entry name" value="TAT_signal_seq"/>
    <property type="match status" value="1"/>
</dbReference>
<dbReference type="GO" id="GO:0051536">
    <property type="term" value="F:iron-sulfur cluster binding"/>
    <property type="evidence" value="ECO:0007669"/>
    <property type="project" value="UniProtKB-KW"/>
</dbReference>
<evidence type="ECO:0000256" key="3">
    <source>
        <dbReference type="ARBA" id="ARBA00023004"/>
    </source>
</evidence>
<reference evidence="6" key="1">
    <citation type="submission" date="2023-10" db="EMBL/GenBank/DDBJ databases">
        <title>The first scallop-associated chemosynthetic bacterial symbiont.</title>
        <authorList>
            <person name="Lin Y.-T."/>
            <person name="Sun J."/>
            <person name="Ip J.C.-H."/>
            <person name="He X."/>
            <person name="Gao Z.-M."/>
            <person name="Perez M."/>
            <person name="Xu T."/>
            <person name="Qian P.-Y."/>
            <person name="Qiu J.-W."/>
        </authorList>
    </citation>
    <scope>NUCLEOTIDE SEQUENCE</scope>
    <source>
        <strain evidence="6">Gill1</strain>
    </source>
</reference>
<evidence type="ECO:0000256" key="1">
    <source>
        <dbReference type="ARBA" id="ARBA00022723"/>
    </source>
</evidence>
<dbReference type="InterPro" id="IPR019546">
    <property type="entry name" value="TAT_signal_bac_arc"/>
</dbReference>
<sequence length="78" mass="7847">MSNQHNRRDFLKIAGASGLAATAALYTPFAIGGSGKNVVIIGGGMGGVPNIELETDRCNGCGACVGICPKSAIALIQK</sequence>
<gene>
    <name evidence="6" type="ORF">Ctma_0092</name>
</gene>
<organism evidence="6">
    <name type="scientific">Catillopecten margaritatus gill symbiont</name>
    <dbReference type="NCBI Taxonomy" id="3083288"/>
    <lineage>
        <taxon>Bacteria</taxon>
        <taxon>Pseudomonadati</taxon>
        <taxon>Pseudomonadota</taxon>
        <taxon>Gammaproteobacteria</taxon>
        <taxon>sulfur-oxidizing symbionts</taxon>
    </lineage>
</organism>
<evidence type="ECO:0000256" key="2">
    <source>
        <dbReference type="ARBA" id="ARBA00022729"/>
    </source>
</evidence>
<dbReference type="AlphaFoldDB" id="A0AAU6PEE9"/>
<evidence type="ECO:0000259" key="5">
    <source>
        <dbReference type="PROSITE" id="PS51379"/>
    </source>
</evidence>
<dbReference type="Pfam" id="PF10518">
    <property type="entry name" value="TAT_signal"/>
    <property type="match status" value="1"/>
</dbReference>
<dbReference type="SUPFAM" id="SSF54862">
    <property type="entry name" value="4Fe-4S ferredoxins"/>
    <property type="match status" value="1"/>
</dbReference>
<feature type="domain" description="4Fe-4S ferredoxin-type" evidence="5">
    <location>
        <begin position="49"/>
        <end position="78"/>
    </location>
</feature>
<dbReference type="Gene3D" id="3.30.70.20">
    <property type="match status" value="1"/>
</dbReference>
<dbReference type="PROSITE" id="PS00198">
    <property type="entry name" value="4FE4S_FER_1"/>
    <property type="match status" value="1"/>
</dbReference>
<dbReference type="PROSITE" id="PS51379">
    <property type="entry name" value="4FE4S_FER_2"/>
    <property type="match status" value="1"/>
</dbReference>
<keyword evidence="1" id="KW-0479">Metal-binding</keyword>
<evidence type="ECO:0000313" key="6">
    <source>
        <dbReference type="EMBL" id="WXT99395.1"/>
    </source>
</evidence>
<protein>
    <recommendedName>
        <fullName evidence="5">4Fe-4S ferredoxin-type domain-containing protein</fullName>
    </recommendedName>
</protein>
<name>A0AAU6PEE9_9GAMM</name>
<dbReference type="PROSITE" id="PS51318">
    <property type="entry name" value="TAT"/>
    <property type="match status" value="1"/>
</dbReference>
<dbReference type="EMBL" id="CP138327">
    <property type="protein sequence ID" value="WXT99395.1"/>
    <property type="molecule type" value="Genomic_DNA"/>
</dbReference>
<dbReference type="InterPro" id="IPR006311">
    <property type="entry name" value="TAT_signal"/>
</dbReference>
<dbReference type="GO" id="GO:0046872">
    <property type="term" value="F:metal ion binding"/>
    <property type="evidence" value="ECO:0007669"/>
    <property type="project" value="UniProtKB-KW"/>
</dbReference>
<dbReference type="InterPro" id="IPR017900">
    <property type="entry name" value="4Fe4S_Fe_S_CS"/>
</dbReference>
<keyword evidence="3" id="KW-0408">Iron</keyword>
<evidence type="ECO:0000256" key="4">
    <source>
        <dbReference type="ARBA" id="ARBA00023014"/>
    </source>
</evidence>
<keyword evidence="4" id="KW-0411">Iron-sulfur</keyword>
<dbReference type="InterPro" id="IPR017896">
    <property type="entry name" value="4Fe4S_Fe-S-bd"/>
</dbReference>
<keyword evidence="2" id="KW-0732">Signal</keyword>
<accession>A0AAU6PEE9</accession>
<proteinExistence type="predicted"/>